<keyword evidence="6" id="KW-1185">Reference proteome</keyword>
<evidence type="ECO:0000313" key="5">
    <source>
        <dbReference type="EMBL" id="NME70244.1"/>
    </source>
</evidence>
<sequence length="151" mass="17462">MNKISIYFIIVFTATLCFSFNALKVNDEIKWKTADEAISSSIKDGKPIFIDVYTDWCGWCKILDKKTFQNSDVVDYVSENYHAVKLNPEKDGSFEFKGEKYTNESFALSHDVNSYPAIIVIHPEGKDKVFVGYRDSESFLEILKKYKRQVD</sequence>
<dbReference type="InterPro" id="IPR012336">
    <property type="entry name" value="Thioredoxin-like_fold"/>
</dbReference>
<organism evidence="5 6">
    <name type="scientific">Flammeovirga aprica JL-4</name>
    <dbReference type="NCBI Taxonomy" id="694437"/>
    <lineage>
        <taxon>Bacteria</taxon>
        <taxon>Pseudomonadati</taxon>
        <taxon>Bacteroidota</taxon>
        <taxon>Cytophagia</taxon>
        <taxon>Cytophagales</taxon>
        <taxon>Flammeovirgaceae</taxon>
        <taxon>Flammeovirga</taxon>
    </lineage>
</organism>
<dbReference type="Proteomes" id="UP000576082">
    <property type="component" value="Unassembled WGS sequence"/>
</dbReference>
<dbReference type="InterPro" id="IPR017937">
    <property type="entry name" value="Thioredoxin_CS"/>
</dbReference>
<dbReference type="AlphaFoldDB" id="A0A7X9XB34"/>
<proteinExistence type="predicted"/>
<dbReference type="EMBL" id="JABANE010000059">
    <property type="protein sequence ID" value="NME70244.1"/>
    <property type="molecule type" value="Genomic_DNA"/>
</dbReference>
<feature type="transmembrane region" description="Helical" evidence="3">
    <location>
        <begin position="6"/>
        <end position="23"/>
    </location>
</feature>
<dbReference type="RefSeq" id="WP_169658486.1">
    <property type="nucleotide sequence ID" value="NZ_JABANE010000059.1"/>
</dbReference>
<keyword evidence="1" id="KW-0732">Signal</keyword>
<dbReference type="Gene3D" id="3.40.30.10">
    <property type="entry name" value="Glutaredoxin"/>
    <property type="match status" value="1"/>
</dbReference>
<gene>
    <name evidence="5" type="ORF">HHU12_19870</name>
</gene>
<dbReference type="InterPro" id="IPR036249">
    <property type="entry name" value="Thioredoxin-like_sf"/>
</dbReference>
<comment type="caution">
    <text evidence="5">The sequence shown here is derived from an EMBL/GenBank/DDBJ whole genome shotgun (WGS) entry which is preliminary data.</text>
</comment>
<evidence type="ECO:0000256" key="1">
    <source>
        <dbReference type="ARBA" id="ARBA00022729"/>
    </source>
</evidence>
<evidence type="ECO:0000256" key="3">
    <source>
        <dbReference type="SAM" id="Phobius"/>
    </source>
</evidence>
<dbReference type="PANTHER" id="PTHR15337">
    <property type="entry name" value="ANTERIOR GRADIENT PROTEIN-RELATED"/>
    <property type="match status" value="1"/>
</dbReference>
<evidence type="ECO:0000256" key="2">
    <source>
        <dbReference type="ARBA" id="ARBA00023284"/>
    </source>
</evidence>
<name>A0A7X9XB34_9BACT</name>
<accession>A0A7X9XB34</accession>
<protein>
    <submittedName>
        <fullName evidence="5">Thioredoxin family protein</fullName>
    </submittedName>
</protein>
<keyword evidence="3" id="KW-1133">Transmembrane helix</keyword>
<dbReference type="SUPFAM" id="SSF52833">
    <property type="entry name" value="Thioredoxin-like"/>
    <property type="match status" value="1"/>
</dbReference>
<keyword evidence="2" id="KW-0676">Redox-active center</keyword>
<reference evidence="5 6" key="1">
    <citation type="submission" date="2020-04" db="EMBL/GenBank/DDBJ databases">
        <title>Flammeovirga sp. SR4, a novel species isolated from seawater.</title>
        <authorList>
            <person name="Wang X."/>
        </authorList>
    </citation>
    <scope>NUCLEOTIDE SEQUENCE [LARGE SCALE GENOMIC DNA]</scope>
    <source>
        <strain evidence="5 6">ATCC 23126</strain>
    </source>
</reference>
<keyword evidence="3" id="KW-0812">Transmembrane</keyword>
<dbReference type="InterPro" id="IPR013766">
    <property type="entry name" value="Thioredoxin_domain"/>
</dbReference>
<evidence type="ECO:0000313" key="6">
    <source>
        <dbReference type="Proteomes" id="UP000576082"/>
    </source>
</evidence>
<dbReference type="PROSITE" id="PS51352">
    <property type="entry name" value="THIOREDOXIN_2"/>
    <property type="match status" value="1"/>
</dbReference>
<evidence type="ECO:0000259" key="4">
    <source>
        <dbReference type="PROSITE" id="PS51352"/>
    </source>
</evidence>
<dbReference type="PANTHER" id="PTHR15337:SF11">
    <property type="entry name" value="THIOREDOXIN DOMAIN-CONTAINING PROTEIN"/>
    <property type="match status" value="1"/>
</dbReference>
<dbReference type="Pfam" id="PF13098">
    <property type="entry name" value="Thioredoxin_2"/>
    <property type="match status" value="1"/>
</dbReference>
<dbReference type="PROSITE" id="PS00194">
    <property type="entry name" value="THIOREDOXIN_1"/>
    <property type="match status" value="1"/>
</dbReference>
<keyword evidence="3" id="KW-0472">Membrane</keyword>
<dbReference type="InterPro" id="IPR051099">
    <property type="entry name" value="AGR/TXD"/>
</dbReference>
<feature type="domain" description="Thioredoxin" evidence="4">
    <location>
        <begin position="11"/>
        <end position="148"/>
    </location>
</feature>